<feature type="non-terminal residue" evidence="4">
    <location>
        <position position="149"/>
    </location>
</feature>
<dbReference type="GO" id="GO:0016705">
    <property type="term" value="F:oxidoreductase activity, acting on paired donors, with incorporation or reduction of molecular oxygen"/>
    <property type="evidence" value="ECO:0007669"/>
    <property type="project" value="InterPro"/>
</dbReference>
<keyword evidence="2" id="KW-0479">Metal-binding</keyword>
<dbReference type="InterPro" id="IPR001128">
    <property type="entry name" value="Cyt_P450"/>
</dbReference>
<dbReference type="PANTHER" id="PTHR24300">
    <property type="entry name" value="CYTOCHROME P450 508A4-RELATED"/>
    <property type="match status" value="1"/>
</dbReference>
<dbReference type="InterPro" id="IPR002401">
    <property type="entry name" value="Cyt_P450_E_grp-I"/>
</dbReference>
<keyword evidence="3" id="KW-0408">Iron</keyword>
<dbReference type="AlphaFoldDB" id="A0A0B6YT25"/>
<dbReference type="SUPFAM" id="SSF48264">
    <property type="entry name" value="Cytochrome P450"/>
    <property type="match status" value="1"/>
</dbReference>
<dbReference type="Pfam" id="PF00067">
    <property type="entry name" value="p450"/>
    <property type="match status" value="1"/>
</dbReference>
<evidence type="ECO:0000256" key="3">
    <source>
        <dbReference type="ARBA" id="ARBA00023004"/>
    </source>
</evidence>
<dbReference type="GO" id="GO:0004497">
    <property type="term" value="F:monooxygenase activity"/>
    <property type="evidence" value="ECO:0007669"/>
    <property type="project" value="InterPro"/>
</dbReference>
<dbReference type="InterPro" id="IPR050182">
    <property type="entry name" value="Cytochrome_P450_fam2"/>
</dbReference>
<dbReference type="GO" id="GO:0005506">
    <property type="term" value="F:iron ion binding"/>
    <property type="evidence" value="ECO:0007669"/>
    <property type="project" value="InterPro"/>
</dbReference>
<evidence type="ECO:0008006" key="5">
    <source>
        <dbReference type="Google" id="ProtNLM"/>
    </source>
</evidence>
<gene>
    <name evidence="4" type="primary">ORF36171</name>
</gene>
<dbReference type="GO" id="GO:0020037">
    <property type="term" value="F:heme binding"/>
    <property type="evidence" value="ECO:0007669"/>
    <property type="project" value="InterPro"/>
</dbReference>
<comment type="similarity">
    <text evidence="1">Belongs to the cytochrome P450 family.</text>
</comment>
<protein>
    <recommendedName>
        <fullName evidence="5">Cytochrome P450</fullName>
    </recommendedName>
</protein>
<sequence length="149" mass="17127">DLLFDLQKKPGNEWMDKNPEHVIAFLTSLFTAAHLTSRASLLGIFLCLINYPEVMKRVQEEVDDVIGTRRPTIKYRSSMPYTEATILESLRCVSQLPLCGFRLTSVDINFDGMTIPKNTQILTNNMYCFGDEKLWDDPGTFKPERFLDN</sequence>
<dbReference type="PRINTS" id="PR00463">
    <property type="entry name" value="EP450I"/>
</dbReference>
<dbReference type="InterPro" id="IPR036396">
    <property type="entry name" value="Cyt_P450_sf"/>
</dbReference>
<feature type="non-terminal residue" evidence="4">
    <location>
        <position position="1"/>
    </location>
</feature>
<proteinExistence type="inferred from homology"/>
<accession>A0A0B6YT25</accession>
<evidence type="ECO:0000256" key="1">
    <source>
        <dbReference type="ARBA" id="ARBA00010617"/>
    </source>
</evidence>
<dbReference type="Gene3D" id="1.10.630.10">
    <property type="entry name" value="Cytochrome P450"/>
    <property type="match status" value="1"/>
</dbReference>
<dbReference type="EMBL" id="HACG01012523">
    <property type="protein sequence ID" value="CEK59388.1"/>
    <property type="molecule type" value="Transcribed_RNA"/>
</dbReference>
<name>A0A0B6YT25_9EUPU</name>
<dbReference type="PANTHER" id="PTHR24300:SF417">
    <property type="entry name" value="CYTOCHROME P450 508B1-RELATED"/>
    <property type="match status" value="1"/>
</dbReference>
<evidence type="ECO:0000313" key="4">
    <source>
        <dbReference type="EMBL" id="CEK59388.1"/>
    </source>
</evidence>
<evidence type="ECO:0000256" key="2">
    <source>
        <dbReference type="ARBA" id="ARBA00022723"/>
    </source>
</evidence>
<organism evidence="4">
    <name type="scientific">Arion vulgaris</name>
    <dbReference type="NCBI Taxonomy" id="1028688"/>
    <lineage>
        <taxon>Eukaryota</taxon>
        <taxon>Metazoa</taxon>
        <taxon>Spiralia</taxon>
        <taxon>Lophotrochozoa</taxon>
        <taxon>Mollusca</taxon>
        <taxon>Gastropoda</taxon>
        <taxon>Heterobranchia</taxon>
        <taxon>Euthyneura</taxon>
        <taxon>Panpulmonata</taxon>
        <taxon>Eupulmonata</taxon>
        <taxon>Stylommatophora</taxon>
        <taxon>Helicina</taxon>
        <taxon>Arionoidea</taxon>
        <taxon>Arionidae</taxon>
        <taxon>Arion</taxon>
    </lineage>
</organism>
<reference evidence="4" key="1">
    <citation type="submission" date="2014-12" db="EMBL/GenBank/DDBJ databases">
        <title>Insight into the proteome of Arion vulgaris.</title>
        <authorList>
            <person name="Aradska J."/>
            <person name="Bulat T."/>
            <person name="Smidak R."/>
            <person name="Sarate P."/>
            <person name="Gangsoo J."/>
            <person name="Sialana F."/>
            <person name="Bilban M."/>
            <person name="Lubec G."/>
        </authorList>
    </citation>
    <scope>NUCLEOTIDE SEQUENCE</scope>
    <source>
        <tissue evidence="4">Skin</tissue>
    </source>
</reference>